<evidence type="ECO:0000313" key="6">
    <source>
        <dbReference type="EMBL" id="WVX49634.1"/>
    </source>
</evidence>
<keyword evidence="4" id="KW-0804">Transcription</keyword>
<keyword evidence="2" id="KW-0805">Transcription regulation</keyword>
<gene>
    <name evidence="6" type="primary">deoR</name>
    <name evidence="6" type="ORF">ROLI_027290</name>
</gene>
<feature type="domain" description="Sugar-binding" evidence="5">
    <location>
        <begin position="81"/>
        <end position="332"/>
    </location>
</feature>
<evidence type="ECO:0000259" key="5">
    <source>
        <dbReference type="Pfam" id="PF04198"/>
    </source>
</evidence>
<dbReference type="RefSeq" id="WP_222869533.1">
    <property type="nucleotide sequence ID" value="NZ_CP143423.1"/>
</dbReference>
<name>A0ABZ2BUA8_9RHOB</name>
<reference evidence="7" key="2">
    <citation type="submission" date="2024-01" db="EMBL/GenBank/DDBJ databases">
        <title>Roseobacter fucihabitans sp. nov., isolated from the brown alga Fucus spiralis.</title>
        <authorList>
            <person name="Hahnke S."/>
            <person name="Berger M."/>
            <person name="Schlingloff A."/>
            <person name="Athale I."/>
            <person name="Neumann-Schaal M."/>
            <person name="Adenaya A."/>
            <person name="Poehlein A."/>
            <person name="Daniel R."/>
            <person name="Pertersen J."/>
            <person name="Brinkhoff T."/>
        </authorList>
    </citation>
    <scope>NUCLEOTIDE SEQUENCE [LARGE SCALE GENOMIC DNA]</scope>
    <source>
        <strain evidence="7">B14</strain>
    </source>
</reference>
<dbReference type="InterPro" id="IPR037171">
    <property type="entry name" value="NagB/RpiA_transferase-like"/>
</dbReference>
<dbReference type="EMBL" id="CP143423">
    <property type="protein sequence ID" value="WVX49634.1"/>
    <property type="molecule type" value="Genomic_DNA"/>
</dbReference>
<dbReference type="SUPFAM" id="SSF100950">
    <property type="entry name" value="NagB/RpiA/CoA transferase-like"/>
    <property type="match status" value="1"/>
</dbReference>
<evidence type="ECO:0000313" key="7">
    <source>
        <dbReference type="Proteomes" id="UP001318682"/>
    </source>
</evidence>
<dbReference type="Proteomes" id="UP001318682">
    <property type="component" value="Chromosome"/>
</dbReference>
<dbReference type="InterPro" id="IPR036388">
    <property type="entry name" value="WH-like_DNA-bd_sf"/>
</dbReference>
<evidence type="ECO:0000256" key="1">
    <source>
        <dbReference type="ARBA" id="ARBA00010466"/>
    </source>
</evidence>
<dbReference type="InterPro" id="IPR007324">
    <property type="entry name" value="Sugar-bd_dom_put"/>
</dbReference>
<accession>A0ABZ2BUA8</accession>
<dbReference type="PANTHER" id="PTHR34294:SF1">
    <property type="entry name" value="TRANSCRIPTIONAL REGULATOR LSRR"/>
    <property type="match status" value="1"/>
</dbReference>
<comment type="similarity">
    <text evidence="1">Belongs to the SorC transcriptional regulatory family.</text>
</comment>
<reference evidence="6 7" key="1">
    <citation type="submission" date="2015-07" db="EMBL/GenBank/DDBJ databases">
        <authorList>
            <person name="Voget S."/>
            <person name="Dogs M."/>
            <person name="Brinkhoff T.H."/>
            <person name="Daniel R."/>
        </authorList>
    </citation>
    <scope>NUCLEOTIDE SEQUENCE [LARGE SCALE GENOMIC DNA]</scope>
    <source>
        <strain evidence="6 7">B14</strain>
    </source>
</reference>
<organism evidence="6 7">
    <name type="scientific">Roseobacter fucihabitans</name>
    <dbReference type="NCBI Taxonomy" id="1537242"/>
    <lineage>
        <taxon>Bacteria</taxon>
        <taxon>Pseudomonadati</taxon>
        <taxon>Pseudomonadota</taxon>
        <taxon>Alphaproteobacteria</taxon>
        <taxon>Rhodobacterales</taxon>
        <taxon>Roseobacteraceae</taxon>
        <taxon>Roseobacter</taxon>
    </lineage>
</organism>
<dbReference type="Pfam" id="PF04198">
    <property type="entry name" value="Sugar-bind"/>
    <property type="match status" value="1"/>
</dbReference>
<protein>
    <submittedName>
        <fullName evidence="6">Deoxyribonucleoside regulator</fullName>
    </submittedName>
</protein>
<proteinExistence type="inferred from homology"/>
<evidence type="ECO:0000256" key="3">
    <source>
        <dbReference type="ARBA" id="ARBA00023125"/>
    </source>
</evidence>
<dbReference type="PANTHER" id="PTHR34294">
    <property type="entry name" value="TRANSCRIPTIONAL REGULATOR-RELATED"/>
    <property type="match status" value="1"/>
</dbReference>
<evidence type="ECO:0000256" key="2">
    <source>
        <dbReference type="ARBA" id="ARBA00023015"/>
    </source>
</evidence>
<keyword evidence="3" id="KW-0238">DNA-binding</keyword>
<evidence type="ECO:0000256" key="4">
    <source>
        <dbReference type="ARBA" id="ARBA00023163"/>
    </source>
</evidence>
<dbReference type="InterPro" id="IPR051054">
    <property type="entry name" value="SorC_transcr_regulators"/>
</dbReference>
<dbReference type="Gene3D" id="1.10.10.10">
    <property type="entry name" value="Winged helix-like DNA-binding domain superfamily/Winged helix DNA-binding domain"/>
    <property type="match status" value="1"/>
</dbReference>
<keyword evidence="7" id="KW-1185">Reference proteome</keyword>
<sequence length="335" mass="35506">MSAGSIGKAKSSAPDLVRLPPREDALYVEAAWLYYHDGLNQNEIAARMRISRASVVNYLNEVRARDWVRVHLDSDVFCGHRLAAQLCAKYGLAEALVVPEGSGDRDGAAASVSRVTRAAADWLPRLLEPGDILGVSWGATVYQMAQQVPHTPVSDLTVIQLLGSRPAALGFEAEACTSMLAHRLGGQCINLHVPLVLSTKSLRDALCDEPVVRDQLGALARCNKTILACGTCDADAHVVRSGILSAAGIAEYRDKGAAGVICGRLIDADGQPMFADVEERMIGVSLEQMRGKDMALLVAAGPGRAGPAQAAIKGGFVTHLATSARVAEELLEMTS</sequence>
<dbReference type="Gene3D" id="3.40.50.1360">
    <property type="match status" value="1"/>
</dbReference>